<dbReference type="InterPro" id="IPR001431">
    <property type="entry name" value="Pept_M16_Zn_BS"/>
</dbReference>
<dbReference type="RefSeq" id="WP_105715402.1">
    <property type="nucleotide sequence ID" value="NZ_PVBQ01000002.1"/>
</dbReference>
<dbReference type="Proteomes" id="UP000239711">
    <property type="component" value="Unassembled WGS sequence"/>
</dbReference>
<gene>
    <name evidence="12" type="ORF">C5745_02525</name>
</gene>
<dbReference type="InterPro" id="IPR007863">
    <property type="entry name" value="Peptidase_M16_C"/>
</dbReference>
<evidence type="ECO:0000256" key="1">
    <source>
        <dbReference type="ARBA" id="ARBA00001947"/>
    </source>
</evidence>
<evidence type="ECO:0000256" key="9">
    <source>
        <dbReference type="SAM" id="SignalP"/>
    </source>
</evidence>
<reference evidence="12 13" key="1">
    <citation type="submission" date="2018-02" db="EMBL/GenBank/DDBJ databases">
        <title>The draft genome of Sphingobacterium sp. 5JN-11.</title>
        <authorList>
            <person name="Liu L."/>
            <person name="Li L."/>
            <person name="Liang L."/>
            <person name="Zhang X."/>
            <person name="Wang T."/>
        </authorList>
    </citation>
    <scope>NUCLEOTIDE SEQUENCE [LARGE SCALE GENOMIC DNA]</scope>
    <source>
        <strain evidence="12 13">5JN-11</strain>
    </source>
</reference>
<sequence>MNTTFKSIAFILLLVWTSASIAQQGSYTWKEGKDGAYSYMYVPGDPTAARFYKLNNGLTVILSPTKKEPRIQTYIATKAGGKTDPKDHTGLAHYLEHMLFKGTARFGSLDWEKEKPLLDEIEALYERYNKAEDPQTRQAIYREIDSVSGLAAKFAIPNEYDKLMSNMGAEGTNAFTSYEQTVYIEDIPNTVIDKYLTVQAERFRAPVLRLFHTELETVYEEKNMSLDNDNRKAIEAIFSSLFPNNNYGKQTILGSVEHLRNPSLKAINEYYNTYYVPNNMGIIMSGDFEPAEMIRKIDQAFAYMQPKTIPAYQFDAEEPITKPIVREVKGPNPELLLMGFRFPGAATEEAQMLNLMASILTNGSAGLIDLDLVKSQKLLGAGAFPYILKDYSMLILQGNPSQGQSLDQVRELLLTTLAKLRDGDFSDDLITSIINNERKSQIMRTASYKSRAEDLMNAFTSEVNWVDELAYMERLAKITKKDVVAFANKFLNEQNYVAVYKRQGTDATVDKVAKPAITPITINRDAQSAFQGKINEIPEAPITPQWINYEKDLSKGVLDGQEILTVQNQENELFNLSYQFNVGGWDNKLLPLALGYFQFLGTANHSSEYFSTEFYKLASSFRVSAGDEETTISVSGLNENFVQTVRLIQQLLRECVADQVAFEAFKGRLKRSRLNAKNDKKNILAGLQAYAKYGAKNPFNYTLTDVELDQLRAEDLVSILHDLAETEHTILYYGPWQIQQLTAALPPLKNNDRAYRTVKRGERFIEKPTTANQVLLAHYDMKQVEIFWLRNTERYDVEKAPIISLFNSYFGGGMGSIVFQTLREARALAYTTYAYYGQPRKKENHGMVGAYIATQSDKLTEALEGMNDLLNTLPESPMALETARVSLQKSIASDRIGNENKLNNYLMAKRLGNTTDIRKNIYERLPSLQYADLKAFHAEQLANKPYNYCVIGDEESLNMEELQKTGEVKKVSLEEIFGY</sequence>
<accession>A0A2S9J7R3</accession>
<dbReference type="GO" id="GO:0006508">
    <property type="term" value="P:proteolysis"/>
    <property type="evidence" value="ECO:0007669"/>
    <property type="project" value="UniProtKB-KW"/>
</dbReference>
<dbReference type="InterPro" id="IPR011765">
    <property type="entry name" value="Pept_M16_N"/>
</dbReference>
<keyword evidence="13" id="KW-1185">Reference proteome</keyword>
<evidence type="ECO:0000259" key="10">
    <source>
        <dbReference type="Pfam" id="PF00675"/>
    </source>
</evidence>
<feature type="domain" description="Peptidase M16 C-terminal" evidence="11">
    <location>
        <begin position="767"/>
        <end position="874"/>
    </location>
</feature>
<evidence type="ECO:0000313" key="13">
    <source>
        <dbReference type="Proteomes" id="UP000239711"/>
    </source>
</evidence>
<evidence type="ECO:0000313" key="12">
    <source>
        <dbReference type="EMBL" id="PRD48836.1"/>
    </source>
</evidence>
<evidence type="ECO:0000256" key="7">
    <source>
        <dbReference type="ARBA" id="ARBA00023049"/>
    </source>
</evidence>
<dbReference type="InterPro" id="IPR011249">
    <property type="entry name" value="Metalloenz_LuxS/M16"/>
</dbReference>
<keyword evidence="5" id="KW-0378">Hydrolase</keyword>
<comment type="cofactor">
    <cofactor evidence="1">
        <name>Zn(2+)</name>
        <dbReference type="ChEBI" id="CHEBI:29105"/>
    </cofactor>
</comment>
<evidence type="ECO:0000256" key="6">
    <source>
        <dbReference type="ARBA" id="ARBA00022833"/>
    </source>
</evidence>
<dbReference type="AlphaFoldDB" id="A0A2S9J7R3"/>
<dbReference type="Pfam" id="PF05193">
    <property type="entry name" value="Peptidase_M16_C"/>
    <property type="match status" value="2"/>
</dbReference>
<proteinExistence type="inferred from homology"/>
<comment type="similarity">
    <text evidence="2 8">Belongs to the peptidase M16 family.</text>
</comment>
<feature type="chain" id="PRO_5015473646" evidence="9">
    <location>
        <begin position="23"/>
        <end position="979"/>
    </location>
</feature>
<organism evidence="12 13">
    <name type="scientific">Sphingobacterium haloxyli</name>
    <dbReference type="NCBI Taxonomy" id="2100533"/>
    <lineage>
        <taxon>Bacteria</taxon>
        <taxon>Pseudomonadati</taxon>
        <taxon>Bacteroidota</taxon>
        <taxon>Sphingobacteriia</taxon>
        <taxon>Sphingobacteriales</taxon>
        <taxon>Sphingobacteriaceae</taxon>
        <taxon>Sphingobacterium</taxon>
    </lineage>
</organism>
<feature type="domain" description="Peptidase M16 N-terminal" evidence="10">
    <location>
        <begin position="158"/>
        <end position="251"/>
    </location>
</feature>
<name>A0A2S9J7R3_9SPHI</name>
<dbReference type="GO" id="GO:0046872">
    <property type="term" value="F:metal ion binding"/>
    <property type="evidence" value="ECO:0007669"/>
    <property type="project" value="UniProtKB-KW"/>
</dbReference>
<dbReference type="EMBL" id="PVBQ01000002">
    <property type="protein sequence ID" value="PRD48836.1"/>
    <property type="molecule type" value="Genomic_DNA"/>
</dbReference>
<evidence type="ECO:0000256" key="3">
    <source>
        <dbReference type="ARBA" id="ARBA00022670"/>
    </source>
</evidence>
<evidence type="ECO:0000259" key="11">
    <source>
        <dbReference type="Pfam" id="PF05193"/>
    </source>
</evidence>
<evidence type="ECO:0000256" key="5">
    <source>
        <dbReference type="ARBA" id="ARBA00022801"/>
    </source>
</evidence>
<dbReference type="Gene3D" id="3.30.830.10">
    <property type="entry name" value="Metalloenzyme, LuxS/M16 peptidase-like"/>
    <property type="match status" value="4"/>
</dbReference>
<evidence type="ECO:0000256" key="2">
    <source>
        <dbReference type="ARBA" id="ARBA00007261"/>
    </source>
</evidence>
<protein>
    <submittedName>
        <fullName evidence="12">Peptidase M16</fullName>
    </submittedName>
</protein>
<dbReference type="PANTHER" id="PTHR43690:SF17">
    <property type="entry name" value="PROTEIN YHJJ"/>
    <property type="match status" value="1"/>
</dbReference>
<keyword evidence="4" id="KW-0479">Metal-binding</keyword>
<feature type="signal peptide" evidence="9">
    <location>
        <begin position="1"/>
        <end position="22"/>
    </location>
</feature>
<evidence type="ECO:0000256" key="4">
    <source>
        <dbReference type="ARBA" id="ARBA00022723"/>
    </source>
</evidence>
<comment type="caution">
    <text evidence="12">The sequence shown here is derived from an EMBL/GenBank/DDBJ whole genome shotgun (WGS) entry which is preliminary data.</text>
</comment>
<feature type="domain" description="Peptidase M16 C-terminal" evidence="11">
    <location>
        <begin position="264"/>
        <end position="435"/>
    </location>
</feature>
<dbReference type="GO" id="GO:0004222">
    <property type="term" value="F:metalloendopeptidase activity"/>
    <property type="evidence" value="ECO:0007669"/>
    <property type="project" value="InterPro"/>
</dbReference>
<keyword evidence="7" id="KW-0482">Metalloprotease</keyword>
<keyword evidence="3" id="KW-0645">Protease</keyword>
<dbReference type="PANTHER" id="PTHR43690">
    <property type="entry name" value="NARDILYSIN"/>
    <property type="match status" value="1"/>
</dbReference>
<evidence type="ECO:0000256" key="8">
    <source>
        <dbReference type="RuleBase" id="RU004447"/>
    </source>
</evidence>
<keyword evidence="6" id="KW-0862">Zinc</keyword>
<keyword evidence="9" id="KW-0732">Signal</keyword>
<dbReference type="InterPro" id="IPR050626">
    <property type="entry name" value="Peptidase_M16"/>
</dbReference>
<dbReference type="SUPFAM" id="SSF63411">
    <property type="entry name" value="LuxS/MPP-like metallohydrolase"/>
    <property type="match status" value="4"/>
</dbReference>
<dbReference type="Pfam" id="PF00675">
    <property type="entry name" value="Peptidase_M16"/>
    <property type="match status" value="2"/>
</dbReference>
<dbReference type="PROSITE" id="PS00143">
    <property type="entry name" value="INSULINASE"/>
    <property type="match status" value="1"/>
</dbReference>
<dbReference type="OrthoDB" id="9811314at2"/>
<feature type="domain" description="Peptidase M16 N-terminal" evidence="10">
    <location>
        <begin position="67"/>
        <end position="108"/>
    </location>
</feature>